<feature type="repeat" description="TPR" evidence="3">
    <location>
        <begin position="747"/>
        <end position="780"/>
    </location>
</feature>
<dbReference type="eggNOG" id="KOG1840">
    <property type="taxonomic scope" value="Eukaryota"/>
</dbReference>
<dbReference type="Pfam" id="PF13374">
    <property type="entry name" value="TPR_10"/>
    <property type="match status" value="1"/>
</dbReference>
<dbReference type="PANTHER" id="PTHR45641:SF1">
    <property type="entry name" value="AAA+ ATPASE DOMAIN-CONTAINING PROTEIN"/>
    <property type="match status" value="1"/>
</dbReference>
<evidence type="ECO:0000256" key="3">
    <source>
        <dbReference type="PROSITE-ProRule" id="PRU00339"/>
    </source>
</evidence>
<organism evidence="4 5">
    <name type="scientific">Trichoplax adhaerens</name>
    <name type="common">Trichoplax reptans</name>
    <dbReference type="NCBI Taxonomy" id="10228"/>
    <lineage>
        <taxon>Eukaryota</taxon>
        <taxon>Metazoa</taxon>
        <taxon>Placozoa</taxon>
        <taxon>Uniplacotomia</taxon>
        <taxon>Trichoplacea</taxon>
        <taxon>Trichoplacidae</taxon>
        <taxon>Trichoplax</taxon>
    </lineage>
</organism>
<keyword evidence="2 3" id="KW-0802">TPR repeat</keyword>
<dbReference type="Pfam" id="PF13424">
    <property type="entry name" value="TPR_12"/>
    <property type="match status" value="6"/>
</dbReference>
<protein>
    <recommendedName>
        <fullName evidence="6">Nephrocystin-3</fullName>
    </recommendedName>
</protein>
<dbReference type="Gene3D" id="1.25.40.10">
    <property type="entry name" value="Tetratricopeptide repeat domain"/>
    <property type="match status" value="6"/>
</dbReference>
<evidence type="ECO:0000313" key="5">
    <source>
        <dbReference type="Proteomes" id="UP000009022"/>
    </source>
</evidence>
<dbReference type="InParanoid" id="B3S956"/>
<evidence type="ECO:0000256" key="1">
    <source>
        <dbReference type="ARBA" id="ARBA00022737"/>
    </source>
</evidence>
<evidence type="ECO:0000256" key="2">
    <source>
        <dbReference type="ARBA" id="ARBA00022803"/>
    </source>
</evidence>
<feature type="repeat" description="TPR" evidence="3">
    <location>
        <begin position="387"/>
        <end position="420"/>
    </location>
</feature>
<reference evidence="4 5" key="1">
    <citation type="journal article" date="2008" name="Nature">
        <title>The Trichoplax genome and the nature of placozoans.</title>
        <authorList>
            <person name="Srivastava M."/>
            <person name="Begovic E."/>
            <person name="Chapman J."/>
            <person name="Putnam N.H."/>
            <person name="Hellsten U."/>
            <person name="Kawashima T."/>
            <person name="Kuo A."/>
            <person name="Mitros T."/>
            <person name="Salamov A."/>
            <person name="Carpenter M.L."/>
            <person name="Signorovitch A.Y."/>
            <person name="Moreno M.A."/>
            <person name="Kamm K."/>
            <person name="Grimwood J."/>
            <person name="Schmutz J."/>
            <person name="Shapiro H."/>
            <person name="Grigoriev I.V."/>
            <person name="Buss L.W."/>
            <person name="Schierwater B."/>
            <person name="Dellaporta S.L."/>
            <person name="Rokhsar D.S."/>
        </authorList>
    </citation>
    <scope>NUCLEOTIDE SEQUENCE [LARGE SCALE GENOMIC DNA]</scope>
    <source>
        <strain evidence="4 5">Grell-BS-1999</strain>
    </source>
</reference>
<dbReference type="GeneID" id="6757895"/>
<dbReference type="KEGG" id="tad:TRIADDRAFT_60705"/>
<dbReference type="OrthoDB" id="5587616at2759"/>
<dbReference type="PROSITE" id="PS50005">
    <property type="entry name" value="TPR"/>
    <property type="match status" value="6"/>
</dbReference>
<dbReference type="SMART" id="SM00028">
    <property type="entry name" value="TPR"/>
    <property type="match status" value="17"/>
</dbReference>
<proteinExistence type="predicted"/>
<feature type="repeat" description="TPR" evidence="3">
    <location>
        <begin position="217"/>
        <end position="250"/>
    </location>
</feature>
<dbReference type="RefSeq" id="XP_002116682.1">
    <property type="nucleotide sequence ID" value="XM_002116646.1"/>
</dbReference>
<accession>B3S956</accession>
<name>B3S956_TRIAD</name>
<dbReference type="CTD" id="6757895"/>
<sequence>MKNENIQSLRQLGYKALRLGHYCQAQSHYIAALNIINSLKTDRIVDKELECDLYLDVSIVLAKQLHLLQALEYCQRSQKLAGAINDQYRLAKLLDNQGNINRLQELFQKALDSYRAALKLKLKLCKSSNLDITDTFYGLGRVYYDQSKFNDALCMYQKAKDIRLQILGDDNLEIAELYYSIGNVLAQQRKDEEALSMHKKSLNIRIKLLEKKDLEIATSYQMIGLVYMNQRKIDDALLAYQQALDIRIEMKNDSCVEIAESQVSLGDIYYERSQYKDAEAKYRIALGIYTKLLHEDNQNLYMARLFNKIGNIFFCQYQFKEALSSYQKSLNIRLHVLGKTSLDVSDSYEKIGCLYIKQVNFTDGLSMLYKSLSIRSEIVGNDSLQVADSYFNFGATYYKEEKFTDALTMFQKCVDIQIKTYRELTFDITTVNHAIATVLTGQGESHLEVALSYDKIGDVYCHQLKYIEAMSMYRKSLNIRLAQLGENNLIIAESYDNIGKIHECQHDYDSALSIYEKSLTIRLEMLGKHNLLVSKSYDDIGNVCRLLYHYPKAITAFQQSLNIQSKVLGKDKSACKNAKVSPSGSGNEDLGKKLTSMHEVIASTLRMIRLQLIDVDNIGIYRSYRNFGVVRLAGTKYENSLCLFQKSRNVRYQIWGKNRQHYYLSCRLEKNDDHSRTEYPNTLSQYQRALQTLLKNIEHVDVSVANSCDYLGNICENIYRCTDALSLYQKSLEIRQQIFGENHNLVANSYDNIGCIYCNLSKYEEAIGMFNFSLRIRQKKLTNINNMRIAECYGNIAHVKFISFCYKDSLTMFEKFLEIMSTVLDGHHISTADVYNNIGVIKYHLSDCTEALKDYQASLDIRLALLGSNHRYVADSYYNIGMAYRYERHYDKAIESLQKSVNIYTQSLRPNHRQIVDVRRIIKIMNRKYSPKTSKSKLNIISKFVGNNARQHYQDLSSTIQSSVQQADNFPAQNLFPDEIKQSTVNGEHTKVPVYNILLYLNHVYVKQLCA</sequence>
<dbReference type="PhylomeDB" id="B3S956"/>
<dbReference type="HOGENOM" id="CLU_000288_125_16_1"/>
<dbReference type="EMBL" id="DS985257">
    <property type="protein sequence ID" value="EDV20741.1"/>
    <property type="molecule type" value="Genomic_DNA"/>
</dbReference>
<evidence type="ECO:0000313" key="4">
    <source>
        <dbReference type="EMBL" id="EDV20741.1"/>
    </source>
</evidence>
<feature type="repeat" description="TPR" evidence="3">
    <location>
        <begin position="133"/>
        <end position="166"/>
    </location>
</feature>
<dbReference type="SUPFAM" id="SSF48452">
    <property type="entry name" value="TPR-like"/>
    <property type="match status" value="4"/>
</dbReference>
<evidence type="ECO:0008006" key="6">
    <source>
        <dbReference type="Google" id="ProtNLM"/>
    </source>
</evidence>
<feature type="repeat" description="TPR" evidence="3">
    <location>
        <begin position="874"/>
        <end position="907"/>
    </location>
</feature>
<keyword evidence="5" id="KW-1185">Reference proteome</keyword>
<dbReference type="PANTHER" id="PTHR45641">
    <property type="entry name" value="TETRATRICOPEPTIDE REPEAT PROTEIN (AFU_ORTHOLOGUE AFUA_6G03870)"/>
    <property type="match status" value="1"/>
</dbReference>
<feature type="repeat" description="TPR" evidence="3">
    <location>
        <begin position="492"/>
        <end position="525"/>
    </location>
</feature>
<keyword evidence="1" id="KW-0677">Repeat</keyword>
<gene>
    <name evidence="4" type="ORF">TRIADDRAFT_60705</name>
</gene>
<dbReference type="InterPro" id="IPR019734">
    <property type="entry name" value="TPR_rpt"/>
</dbReference>
<dbReference type="Proteomes" id="UP000009022">
    <property type="component" value="Unassembled WGS sequence"/>
</dbReference>
<dbReference type="AlphaFoldDB" id="B3S956"/>
<dbReference type="InterPro" id="IPR011990">
    <property type="entry name" value="TPR-like_helical_dom_sf"/>
</dbReference>